<dbReference type="Gene3D" id="1.10.510.10">
    <property type="entry name" value="Transferase(Phosphotransferase) domain 1"/>
    <property type="match status" value="1"/>
</dbReference>
<sequence>MGSKKKKKRGGGGGGGGGGRRSKGRASLKDHNSHDGDDNELLSEEITALCAIFQEDCKVVSGSPLQISIQLRPYSKDMGYEDLDVSALLLVRCLPGYPYKCPKLQITPEKGLTKSEADNLLSLLNDQANANAREGRVMIFNLVEAAQEFLSEIVPVAQSHESLLYSTTGSSGQLLQKDVAISSNKSCSSRGPFVYGFIDLFSGSGESWNWPMDMDKNRGIVSAVQSHLSDGSKLGYNVREKKLEKNPTSLAMQEKKQVLSPLPVAKLDNLKEESEDDSKSISTADSSNFLMEDLGRNGMKGEKEDIVLEETEDDDGDLESDPWESLSSASLADDRASEAIEKDLMMVHLLRLACASKGPLNDSLPQIITELYNLGMFSEWVRDLAFKSSSTFNKTFDHTFCQHMVVSSKVSAFWKPASDLGGESASLPSSRYLNDFEELQSLGHGGFGHVVLCKNKLDGRQYAVKKICLKDKNLPVNDRILRCFQIADVYVSSKRIYALSISSDLGFGQLVLHLFRRLIMDWEVATLSRLQHQHVVRYYQAWLETGAASSSGDTAWGSGTATSSTFSKGAGLTDVPVQENKLESTYLYIQMEYCPRTLREVFESYNHFDKELAWHLFRQIVEGLAHIHGQGIIHRDLTPNNIFFDARNDIKIGDFGLAKFLRFEQVDQDGGFPIDTPGVSVDGTGQVGTYFYTAPEIEQEWPRIDEKVDMFSLGVVFFELWHPFGTAMERNIVLSDLKQKGELPAAWVADFPEQASLLRCLMSQSPSGRPSATELLQNAFPPRMEYELLDDILRTMQTSEDTSVYDKVVHAIFDEEMLGMKNNHQNAGRLGMVQHDTSSIQFADLDTELRDYVAEISREVFKQHCAKHLEIIPMRLLDDCPQFYRNTVKLLTHGGDMLELCHELRLPFVSWIVANQKFSFKRYEISSVYRRAIGHSPPNRYLQGDFDIIGGASALTEAEALKVTMDILTRFFNSELCDIHLNHGDLLEAIWSWAGINAEHRQKVAELLSMMASLRPQSSEWKLKWVVIRRQLLQELKLAEATVNRLQTVGLRFCGAADQALPRLRGALPADKPTRKALDELSDLFSYLRVWRIEKHVYIDALMPPTESYHRDLFFQIYLGKENHPGSLTEGALLAVGGRYDYLLHQMWDHEYVGYAPVIPFLLFIFFIDLYMPINVLFFSGSIQKTNPPGTVGTSLALETIIQHCPVDFKPIRNEATTSILVCSRGGGGLLIERMELVAELWKENIKAELVPIPDPSLTEQYEYASEHEIKCLVIITDMGVSQTGFVKVRHLDLKKEKEVQRKDLVRFLLNAMGTQFRNPLVWS</sequence>
<gene>
    <name evidence="15" type="ORF">TCM_020045</name>
</gene>
<evidence type="ECO:0000256" key="4">
    <source>
        <dbReference type="ARBA" id="ARBA00022741"/>
    </source>
</evidence>
<evidence type="ECO:0000256" key="12">
    <source>
        <dbReference type="SAM" id="Phobius"/>
    </source>
</evidence>
<feature type="binding site" evidence="10">
    <location>
        <position position="466"/>
    </location>
    <ligand>
        <name>ATP</name>
        <dbReference type="ChEBI" id="CHEBI:30616"/>
    </ligand>
</feature>
<reference evidence="15 16" key="1">
    <citation type="journal article" date="2013" name="Genome Biol.">
        <title>The genome sequence of the most widely cultivated cacao type and its use to identify candidate genes regulating pod color.</title>
        <authorList>
            <person name="Motamayor J.C."/>
            <person name="Mockaitis K."/>
            <person name="Schmutz J."/>
            <person name="Haiminen N."/>
            <person name="Iii D.L."/>
            <person name="Cornejo O."/>
            <person name="Findley S.D."/>
            <person name="Zheng P."/>
            <person name="Utro F."/>
            <person name="Royaert S."/>
            <person name="Saski C."/>
            <person name="Jenkins J."/>
            <person name="Podicheti R."/>
            <person name="Zhao M."/>
            <person name="Scheffler B.E."/>
            <person name="Stack J.C."/>
            <person name="Feltus F.A."/>
            <person name="Mustiga G.M."/>
            <person name="Amores F."/>
            <person name="Phillips W."/>
            <person name="Marelli J.P."/>
            <person name="May G.D."/>
            <person name="Shapiro H."/>
            <person name="Ma J."/>
            <person name="Bustamante C.D."/>
            <person name="Schnell R.J."/>
            <person name="Main D."/>
            <person name="Gilbert D."/>
            <person name="Parida L."/>
            <person name="Kuhn D.N."/>
        </authorList>
    </citation>
    <scope>NUCLEOTIDE SEQUENCE [LARGE SCALE GENOMIC DNA]</scope>
    <source>
        <strain evidence="16">cv. Matina 1-6</strain>
    </source>
</reference>
<keyword evidence="5 15" id="KW-0418">Kinase</keyword>
<evidence type="ECO:0000259" key="13">
    <source>
        <dbReference type="PROSITE" id="PS50011"/>
    </source>
</evidence>
<dbReference type="SUPFAM" id="SSF55681">
    <property type="entry name" value="Class II aaRS and biotin synthetases"/>
    <property type="match status" value="1"/>
</dbReference>
<dbReference type="PANTHER" id="PTHR11476:SF10">
    <property type="entry name" value="NON-SPECIFIC SERINE_THREONINE PROTEIN KINASE"/>
    <property type="match status" value="1"/>
</dbReference>
<evidence type="ECO:0000256" key="2">
    <source>
        <dbReference type="ARBA" id="ARBA00022527"/>
    </source>
</evidence>
<dbReference type="HOGENOM" id="CLU_003578_0_0_1"/>
<dbReference type="Pfam" id="PF00069">
    <property type="entry name" value="Pkinase"/>
    <property type="match status" value="1"/>
</dbReference>
<dbReference type="GO" id="GO:0005634">
    <property type="term" value="C:nucleus"/>
    <property type="evidence" value="ECO:0000318"/>
    <property type="project" value="GO_Central"/>
</dbReference>
<feature type="compositionally biased region" description="Basic residues" evidence="11">
    <location>
        <begin position="1"/>
        <end position="10"/>
    </location>
</feature>
<dbReference type="SUPFAM" id="SSF54495">
    <property type="entry name" value="UBC-like"/>
    <property type="match status" value="1"/>
</dbReference>
<evidence type="ECO:0000256" key="9">
    <source>
        <dbReference type="ARBA" id="ARBA00048679"/>
    </source>
</evidence>
<evidence type="ECO:0000256" key="6">
    <source>
        <dbReference type="ARBA" id="ARBA00022840"/>
    </source>
</evidence>
<evidence type="ECO:0000256" key="7">
    <source>
        <dbReference type="ARBA" id="ARBA00022917"/>
    </source>
</evidence>
<accession>A0A061EJ46</accession>
<dbReference type="GO" id="GO:0004694">
    <property type="term" value="F:eukaryotic translation initiation factor 2alpha kinase activity"/>
    <property type="evidence" value="ECO:0000318"/>
    <property type="project" value="GO_Central"/>
</dbReference>
<keyword evidence="12" id="KW-0472">Membrane</keyword>
<dbReference type="InterPro" id="IPR000719">
    <property type="entry name" value="Prot_kinase_dom"/>
</dbReference>
<keyword evidence="4 10" id="KW-0547">Nucleotide-binding</keyword>
<dbReference type="Pfam" id="PF12745">
    <property type="entry name" value="HGTP_anticodon2"/>
    <property type="match status" value="1"/>
</dbReference>
<dbReference type="InterPro" id="IPR017441">
    <property type="entry name" value="Protein_kinase_ATP_BS"/>
</dbReference>
<dbReference type="Proteomes" id="UP000026915">
    <property type="component" value="Chromosome 4"/>
</dbReference>
<dbReference type="InterPro" id="IPR008266">
    <property type="entry name" value="Tyr_kinase_AS"/>
</dbReference>
<dbReference type="FunFam" id="3.40.50.800:FF:000012">
    <property type="entry name" value="Histidine--tRNA ligase, cytoplasmic"/>
    <property type="match status" value="1"/>
</dbReference>
<dbReference type="PROSITE" id="PS00109">
    <property type="entry name" value="PROTEIN_KINASE_TYR"/>
    <property type="match status" value="1"/>
</dbReference>
<dbReference type="STRING" id="3641.A0A061EJ46"/>
<dbReference type="GO" id="GO:0006412">
    <property type="term" value="P:translation"/>
    <property type="evidence" value="ECO:0007669"/>
    <property type="project" value="UniProtKB-KW"/>
</dbReference>
<feature type="compositionally biased region" description="Acidic residues" evidence="11">
    <location>
        <begin position="311"/>
        <end position="322"/>
    </location>
</feature>
<comment type="catalytic activity">
    <reaction evidence="8">
        <text>L-threonyl-[protein] + ATP = O-phospho-L-threonyl-[protein] + ADP + H(+)</text>
        <dbReference type="Rhea" id="RHEA:46608"/>
        <dbReference type="Rhea" id="RHEA-COMP:11060"/>
        <dbReference type="Rhea" id="RHEA-COMP:11605"/>
        <dbReference type="ChEBI" id="CHEBI:15378"/>
        <dbReference type="ChEBI" id="CHEBI:30013"/>
        <dbReference type="ChEBI" id="CHEBI:30616"/>
        <dbReference type="ChEBI" id="CHEBI:61977"/>
        <dbReference type="ChEBI" id="CHEBI:456216"/>
        <dbReference type="EC" id="2.7.11.1"/>
    </reaction>
</comment>
<dbReference type="PANTHER" id="PTHR11476">
    <property type="entry name" value="HISTIDYL-TRNA SYNTHETASE"/>
    <property type="match status" value="1"/>
</dbReference>
<organism evidence="15 16">
    <name type="scientific">Theobroma cacao</name>
    <name type="common">Cacao</name>
    <name type="synonym">Cocoa</name>
    <dbReference type="NCBI Taxonomy" id="3641"/>
    <lineage>
        <taxon>Eukaryota</taxon>
        <taxon>Viridiplantae</taxon>
        <taxon>Streptophyta</taxon>
        <taxon>Embryophyta</taxon>
        <taxon>Tracheophyta</taxon>
        <taxon>Spermatophyta</taxon>
        <taxon>Magnoliopsida</taxon>
        <taxon>eudicotyledons</taxon>
        <taxon>Gunneridae</taxon>
        <taxon>Pentapetalae</taxon>
        <taxon>rosids</taxon>
        <taxon>malvids</taxon>
        <taxon>Malvales</taxon>
        <taxon>Malvaceae</taxon>
        <taxon>Byttnerioideae</taxon>
        <taxon>Theobroma</taxon>
    </lineage>
</organism>
<keyword evidence="16" id="KW-1185">Reference proteome</keyword>
<dbReference type="FunFam" id="1.10.510.10:FF:000539">
    <property type="entry name" value="eIF-2-alpha kinase GCN2"/>
    <property type="match status" value="1"/>
</dbReference>
<dbReference type="SUPFAM" id="SSF56112">
    <property type="entry name" value="Protein kinase-like (PK-like)"/>
    <property type="match status" value="1"/>
</dbReference>
<dbReference type="SMART" id="SM00591">
    <property type="entry name" value="RWD"/>
    <property type="match status" value="1"/>
</dbReference>
<evidence type="ECO:0000256" key="5">
    <source>
        <dbReference type="ARBA" id="ARBA00022777"/>
    </source>
</evidence>
<dbReference type="SUPFAM" id="SSF52954">
    <property type="entry name" value="Class II aaRS ABD-related"/>
    <property type="match status" value="1"/>
</dbReference>
<dbReference type="EMBL" id="CM001882">
    <property type="protein sequence ID" value="EOY04886.1"/>
    <property type="molecule type" value="Genomic_DNA"/>
</dbReference>
<dbReference type="GO" id="GO:0005829">
    <property type="term" value="C:cytosol"/>
    <property type="evidence" value="ECO:0000318"/>
    <property type="project" value="GO_Central"/>
</dbReference>
<dbReference type="Gene3D" id="3.10.110.10">
    <property type="entry name" value="Ubiquitin Conjugating Enzyme"/>
    <property type="match status" value="1"/>
</dbReference>
<dbReference type="GO" id="GO:0005524">
    <property type="term" value="F:ATP binding"/>
    <property type="evidence" value="ECO:0007669"/>
    <property type="project" value="UniProtKB-UniRule"/>
</dbReference>
<evidence type="ECO:0000313" key="16">
    <source>
        <dbReference type="Proteomes" id="UP000026915"/>
    </source>
</evidence>
<evidence type="ECO:0000313" key="15">
    <source>
        <dbReference type="EMBL" id="EOY04886.1"/>
    </source>
</evidence>
<dbReference type="PROSITE" id="PS00107">
    <property type="entry name" value="PROTEIN_KINASE_ATP"/>
    <property type="match status" value="1"/>
</dbReference>
<evidence type="ECO:0000259" key="14">
    <source>
        <dbReference type="PROSITE" id="PS50908"/>
    </source>
</evidence>
<dbReference type="InterPro" id="IPR016135">
    <property type="entry name" value="UBQ-conjugating_enzyme/RWD"/>
</dbReference>
<evidence type="ECO:0000256" key="8">
    <source>
        <dbReference type="ARBA" id="ARBA00047899"/>
    </source>
</evidence>
<dbReference type="EC" id="2.7.11.1" evidence="1"/>
<dbReference type="Gene3D" id="3.30.200.20">
    <property type="entry name" value="Phosphorylase Kinase, domain 1"/>
    <property type="match status" value="1"/>
</dbReference>
<name>A0A061EJ46_THECC</name>
<dbReference type="FunFam" id="3.30.930.10:FF:000068">
    <property type="entry name" value="eIF-2-alpha kinase GCN2"/>
    <property type="match status" value="1"/>
</dbReference>
<dbReference type="InterPro" id="IPR011009">
    <property type="entry name" value="Kinase-like_dom_sf"/>
</dbReference>
<dbReference type="CDD" id="cd14046">
    <property type="entry name" value="STKc_EIF2AK4_GCN2_rpt2"/>
    <property type="match status" value="1"/>
</dbReference>
<dbReference type="GO" id="GO:0009893">
    <property type="term" value="P:positive regulation of metabolic process"/>
    <property type="evidence" value="ECO:0007669"/>
    <property type="project" value="UniProtKB-ARBA"/>
</dbReference>
<dbReference type="eggNOG" id="KOG1035">
    <property type="taxonomic scope" value="Eukaryota"/>
</dbReference>
<dbReference type="Gramene" id="EOY04886">
    <property type="protein sequence ID" value="EOY04886"/>
    <property type="gene ID" value="TCM_020045"/>
</dbReference>
<dbReference type="InterPro" id="IPR045864">
    <property type="entry name" value="aa-tRNA-synth_II/BPL/LPL"/>
</dbReference>
<dbReference type="FunFam" id="3.10.110.10:FF:000050">
    <property type="entry name" value="eIF-2-alpha kinase GCN2"/>
    <property type="match status" value="1"/>
</dbReference>
<dbReference type="OMA" id="ADEAWND"/>
<dbReference type="Gene3D" id="3.40.50.800">
    <property type="entry name" value="Anticodon-binding domain"/>
    <property type="match status" value="1"/>
</dbReference>
<proteinExistence type="predicted"/>
<comment type="catalytic activity">
    <reaction evidence="9">
        <text>L-seryl-[protein] + ATP = O-phospho-L-seryl-[protein] + ADP + H(+)</text>
        <dbReference type="Rhea" id="RHEA:17989"/>
        <dbReference type="Rhea" id="RHEA-COMP:9863"/>
        <dbReference type="Rhea" id="RHEA-COMP:11604"/>
        <dbReference type="ChEBI" id="CHEBI:15378"/>
        <dbReference type="ChEBI" id="CHEBI:29999"/>
        <dbReference type="ChEBI" id="CHEBI:30616"/>
        <dbReference type="ChEBI" id="CHEBI:83421"/>
        <dbReference type="ChEBI" id="CHEBI:456216"/>
        <dbReference type="EC" id="2.7.11.1"/>
    </reaction>
</comment>
<feature type="domain" description="RWD" evidence="14">
    <location>
        <begin position="44"/>
        <end position="153"/>
    </location>
</feature>
<keyword evidence="6 10" id="KW-0067">ATP-binding</keyword>
<dbReference type="CDD" id="cd23818">
    <property type="entry name" value="RWD_RNF25"/>
    <property type="match status" value="1"/>
</dbReference>
<feature type="region of interest" description="Disordered" evidence="11">
    <location>
        <begin position="311"/>
        <end position="330"/>
    </location>
</feature>
<evidence type="ECO:0000256" key="11">
    <source>
        <dbReference type="SAM" id="MobiDB-lite"/>
    </source>
</evidence>
<dbReference type="InParanoid" id="A0A061EJ46"/>
<feature type="region of interest" description="Disordered" evidence="11">
    <location>
        <begin position="1"/>
        <end position="39"/>
    </location>
</feature>
<evidence type="ECO:0000256" key="10">
    <source>
        <dbReference type="PROSITE-ProRule" id="PRU10141"/>
    </source>
</evidence>
<dbReference type="PROSITE" id="PS50011">
    <property type="entry name" value="PROTEIN_KINASE_DOM"/>
    <property type="match status" value="1"/>
</dbReference>
<dbReference type="InterPro" id="IPR036621">
    <property type="entry name" value="Anticodon-bd_dom_sf"/>
</dbReference>
<dbReference type="InterPro" id="IPR006575">
    <property type="entry name" value="RWD_dom"/>
</dbReference>
<dbReference type="InterPro" id="IPR041715">
    <property type="entry name" value="HisRS-like_core"/>
</dbReference>
<evidence type="ECO:0000256" key="3">
    <source>
        <dbReference type="ARBA" id="ARBA00022679"/>
    </source>
</evidence>
<evidence type="ECO:0000256" key="1">
    <source>
        <dbReference type="ARBA" id="ARBA00012513"/>
    </source>
</evidence>
<keyword evidence="3" id="KW-0808">Transferase</keyword>
<dbReference type="Gene3D" id="3.30.930.10">
    <property type="entry name" value="Bira Bifunctional Protein, Domain 2"/>
    <property type="match status" value="1"/>
</dbReference>
<keyword evidence="12" id="KW-1133">Transmembrane helix</keyword>
<keyword evidence="12" id="KW-0812">Transmembrane</keyword>
<dbReference type="Pfam" id="PF05773">
    <property type="entry name" value="RWD"/>
    <property type="match status" value="1"/>
</dbReference>
<dbReference type="FunCoup" id="A0A061EJ46">
    <property type="interactions" value="2537"/>
</dbReference>
<protein>
    <recommendedName>
        <fullName evidence="1">non-specific serine/threonine protein kinase</fullName>
        <ecNumber evidence="1">2.7.11.1</ecNumber>
    </recommendedName>
</protein>
<feature type="compositionally biased region" description="Basic and acidic residues" evidence="11">
    <location>
        <begin position="27"/>
        <end position="36"/>
    </location>
</feature>
<keyword evidence="7" id="KW-0648">Protein biosynthesis</keyword>
<dbReference type="PROSITE" id="PS50908">
    <property type="entry name" value="RWD"/>
    <property type="match status" value="1"/>
</dbReference>
<feature type="transmembrane region" description="Helical" evidence="12">
    <location>
        <begin position="1152"/>
        <end position="1172"/>
    </location>
</feature>
<feature type="domain" description="Protein kinase" evidence="13">
    <location>
        <begin position="436"/>
        <end position="781"/>
    </location>
</feature>
<dbReference type="GO" id="GO:0005737">
    <property type="term" value="C:cytoplasm"/>
    <property type="evidence" value="ECO:0000318"/>
    <property type="project" value="GO_Central"/>
</dbReference>
<keyword evidence="2" id="KW-0723">Serine/threonine-protein kinase</keyword>
<dbReference type="Pfam" id="PF13393">
    <property type="entry name" value="tRNA-synt_His"/>
    <property type="match status" value="1"/>
</dbReference>
<dbReference type="InterPro" id="IPR024435">
    <property type="entry name" value="HisRS-related_dom"/>
</dbReference>